<dbReference type="EMBL" id="SUPK01000005">
    <property type="protein sequence ID" value="TJY41898.1"/>
    <property type="molecule type" value="Genomic_DNA"/>
</dbReference>
<reference evidence="7 8" key="1">
    <citation type="submission" date="2019-04" db="EMBL/GenBank/DDBJ databases">
        <title>Cohnella sp. nov., isolated from soil.</title>
        <authorList>
            <person name="Kim W."/>
        </authorList>
    </citation>
    <scope>NUCLEOTIDE SEQUENCE [LARGE SCALE GENOMIC DNA]</scope>
    <source>
        <strain evidence="7 8">CAU 1483</strain>
    </source>
</reference>
<feature type="transmembrane region" description="Helical" evidence="6">
    <location>
        <begin position="148"/>
        <end position="170"/>
    </location>
</feature>
<dbReference type="RefSeq" id="WP_136778033.1">
    <property type="nucleotide sequence ID" value="NZ_SUPK01000005.1"/>
</dbReference>
<name>A0A4U0FBC7_9BACL</name>
<evidence type="ECO:0000256" key="1">
    <source>
        <dbReference type="ARBA" id="ARBA00004141"/>
    </source>
</evidence>
<dbReference type="OrthoDB" id="8215804at2"/>
<feature type="transmembrane region" description="Helical" evidence="6">
    <location>
        <begin position="274"/>
        <end position="289"/>
    </location>
</feature>
<feature type="transmembrane region" description="Helical" evidence="6">
    <location>
        <begin position="39"/>
        <end position="60"/>
    </location>
</feature>
<dbReference type="GO" id="GO:0033573">
    <property type="term" value="C:high-affinity iron permease complex"/>
    <property type="evidence" value="ECO:0007669"/>
    <property type="project" value="InterPro"/>
</dbReference>
<evidence type="ECO:0000256" key="2">
    <source>
        <dbReference type="ARBA" id="ARBA00008333"/>
    </source>
</evidence>
<feature type="transmembrane region" description="Helical" evidence="6">
    <location>
        <begin position="72"/>
        <end position="93"/>
    </location>
</feature>
<dbReference type="PANTHER" id="PTHR31632">
    <property type="entry name" value="IRON TRANSPORTER FTH1"/>
    <property type="match status" value="1"/>
</dbReference>
<evidence type="ECO:0000256" key="3">
    <source>
        <dbReference type="ARBA" id="ARBA00022692"/>
    </source>
</evidence>
<dbReference type="InterPro" id="IPR004923">
    <property type="entry name" value="FTR1/Fip1/EfeU"/>
</dbReference>
<dbReference type="GO" id="GO:0015093">
    <property type="term" value="F:ferrous iron transmembrane transporter activity"/>
    <property type="evidence" value="ECO:0007669"/>
    <property type="project" value="TreeGrafter"/>
</dbReference>
<proteinExistence type="inferred from homology"/>
<comment type="similarity">
    <text evidence="2">Belongs to the oxidase-dependent Fe transporter (OFeT) (TC 9.A.10.1) family.</text>
</comment>
<feature type="transmembrane region" description="Helical" evidence="6">
    <location>
        <begin position="105"/>
        <end position="128"/>
    </location>
</feature>
<comment type="subcellular location">
    <subcellularLocation>
        <location evidence="1">Membrane</location>
        <topology evidence="1">Multi-pass membrane protein</topology>
    </subcellularLocation>
</comment>
<evidence type="ECO:0000256" key="5">
    <source>
        <dbReference type="ARBA" id="ARBA00023136"/>
    </source>
</evidence>
<organism evidence="7 8">
    <name type="scientific">Cohnella pontilimi</name>
    <dbReference type="NCBI Taxonomy" id="2564100"/>
    <lineage>
        <taxon>Bacteria</taxon>
        <taxon>Bacillati</taxon>
        <taxon>Bacillota</taxon>
        <taxon>Bacilli</taxon>
        <taxon>Bacillales</taxon>
        <taxon>Paenibacillaceae</taxon>
        <taxon>Cohnella</taxon>
    </lineage>
</organism>
<evidence type="ECO:0000256" key="6">
    <source>
        <dbReference type="SAM" id="Phobius"/>
    </source>
</evidence>
<evidence type="ECO:0000313" key="8">
    <source>
        <dbReference type="Proteomes" id="UP000309673"/>
    </source>
</evidence>
<keyword evidence="4 6" id="KW-1133">Transmembrane helix</keyword>
<protein>
    <submittedName>
        <fullName evidence="7">Iron permease</fullName>
    </submittedName>
</protein>
<feature type="transmembrane region" description="Helical" evidence="6">
    <location>
        <begin position="182"/>
        <end position="204"/>
    </location>
</feature>
<evidence type="ECO:0000256" key="4">
    <source>
        <dbReference type="ARBA" id="ARBA00022989"/>
    </source>
</evidence>
<accession>A0A4U0FBC7</accession>
<dbReference type="Proteomes" id="UP000309673">
    <property type="component" value="Unassembled WGS sequence"/>
</dbReference>
<gene>
    <name evidence="7" type="ORF">E5161_11895</name>
</gene>
<feature type="transmembrane region" description="Helical" evidence="6">
    <location>
        <begin position="6"/>
        <end position="27"/>
    </location>
</feature>
<sequence length="321" mass="34998">MNLQAFLITFRETMEAILIVGVILTYLRRIGETRWNKWVWIGVVLALAASYGVALAFQVALTGYESMSNQNYMRIGIMAVSAGLLTHMVLFMSKQNRSYQLSVQSKVAAILTAGGALNMIVHSFLVTLREGVETVFFFAAIGGGDIQSALQSWGALLGVAGAGVLGYVFFRGARRIPLGHFFKVTSVFLMLIAAGLLVQAVGIMQDLGMIGSVYHTPGGQIGEVYNIQGFMPEHPNDEIHYIRDTGHHPLINGQVGIFFKAFLGYTHNPSVEEFAVYWGYFLVVYLMLTRRKKSEASAVADAQAVGSETVEAVGTAQRQGA</sequence>
<dbReference type="PANTHER" id="PTHR31632:SF2">
    <property type="entry name" value="PLASMA MEMBRANE IRON PERMEASE"/>
    <property type="match status" value="1"/>
</dbReference>
<comment type="caution">
    <text evidence="7">The sequence shown here is derived from an EMBL/GenBank/DDBJ whole genome shotgun (WGS) entry which is preliminary data.</text>
</comment>
<keyword evidence="3 6" id="KW-0812">Transmembrane</keyword>
<evidence type="ECO:0000313" key="7">
    <source>
        <dbReference type="EMBL" id="TJY41898.1"/>
    </source>
</evidence>
<keyword evidence="8" id="KW-1185">Reference proteome</keyword>
<keyword evidence="5 6" id="KW-0472">Membrane</keyword>
<dbReference type="AlphaFoldDB" id="A0A4U0FBC7"/>
<dbReference type="Pfam" id="PF03239">
    <property type="entry name" value="FTR1"/>
    <property type="match status" value="1"/>
</dbReference>